<reference evidence="14" key="1">
    <citation type="submission" date="2022-03" db="EMBL/GenBank/DDBJ databases">
        <authorList>
            <person name="Tunstrom K."/>
        </authorList>
    </citation>
    <scope>NUCLEOTIDE SEQUENCE</scope>
</reference>
<dbReference type="Pfam" id="PF00858">
    <property type="entry name" value="ASC"/>
    <property type="match status" value="1"/>
</dbReference>
<dbReference type="GO" id="GO:0005886">
    <property type="term" value="C:plasma membrane"/>
    <property type="evidence" value="ECO:0007669"/>
    <property type="project" value="TreeGrafter"/>
</dbReference>
<evidence type="ECO:0008006" key="16">
    <source>
        <dbReference type="Google" id="ProtNLM"/>
    </source>
</evidence>
<dbReference type="PRINTS" id="PR01078">
    <property type="entry name" value="AMINACHANNEL"/>
</dbReference>
<evidence type="ECO:0000313" key="15">
    <source>
        <dbReference type="Proteomes" id="UP001153954"/>
    </source>
</evidence>
<dbReference type="GO" id="GO:0015280">
    <property type="term" value="F:ligand-gated sodium channel activity"/>
    <property type="evidence" value="ECO:0007669"/>
    <property type="project" value="TreeGrafter"/>
</dbReference>
<dbReference type="Proteomes" id="UP001153954">
    <property type="component" value="Unassembled WGS sequence"/>
</dbReference>
<accession>A0AAU9TF00</accession>
<keyword evidence="15" id="KW-1185">Reference proteome</keyword>
<evidence type="ECO:0000256" key="6">
    <source>
        <dbReference type="ARBA" id="ARBA00022989"/>
    </source>
</evidence>
<evidence type="ECO:0000256" key="12">
    <source>
        <dbReference type="RuleBase" id="RU000679"/>
    </source>
</evidence>
<keyword evidence="8 12" id="KW-0406">Ion transport</keyword>
<protein>
    <recommendedName>
        <fullName evidence="16">Sodium channel protein Nach</fullName>
    </recommendedName>
</protein>
<evidence type="ECO:0000256" key="8">
    <source>
        <dbReference type="ARBA" id="ARBA00023065"/>
    </source>
</evidence>
<evidence type="ECO:0000256" key="3">
    <source>
        <dbReference type="ARBA" id="ARBA00022448"/>
    </source>
</evidence>
<feature type="transmembrane region" description="Helical" evidence="13">
    <location>
        <begin position="382"/>
        <end position="410"/>
    </location>
</feature>
<keyword evidence="11 12" id="KW-0407">Ion channel</keyword>
<dbReference type="InterPro" id="IPR001873">
    <property type="entry name" value="ENaC"/>
</dbReference>
<comment type="caution">
    <text evidence="14">The sequence shown here is derived from an EMBL/GenBank/DDBJ whole genome shotgun (WGS) entry which is preliminary data.</text>
</comment>
<dbReference type="PANTHER" id="PTHR11690:SF184">
    <property type="entry name" value="PICKPOCKET 31"/>
    <property type="match status" value="1"/>
</dbReference>
<dbReference type="EMBL" id="CAKOGL010000004">
    <property type="protein sequence ID" value="CAH2085304.1"/>
    <property type="molecule type" value="Genomic_DNA"/>
</dbReference>
<feature type="transmembrane region" description="Helical" evidence="13">
    <location>
        <begin position="22"/>
        <end position="43"/>
    </location>
</feature>
<dbReference type="Gene3D" id="2.60.470.10">
    <property type="entry name" value="Acid-sensing ion channels like domains"/>
    <property type="match status" value="1"/>
</dbReference>
<keyword evidence="9 13" id="KW-0472">Membrane</keyword>
<evidence type="ECO:0000256" key="4">
    <source>
        <dbReference type="ARBA" id="ARBA00022461"/>
    </source>
</evidence>
<keyword evidence="6 13" id="KW-1133">Transmembrane helix</keyword>
<keyword evidence="3 12" id="KW-0813">Transport</keyword>
<evidence type="ECO:0000313" key="14">
    <source>
        <dbReference type="EMBL" id="CAH2085304.1"/>
    </source>
</evidence>
<keyword evidence="7" id="KW-0915">Sodium</keyword>
<sequence>MSNLHGINNVFSISHINYFKRIFWAVVLISSCLGASIILQSALKLFSTGAASYSVETNYLDWNTPFPAVTVCEQSDNGRVKAFLNQYKLSPNLSSFYKAVAFWNLKYCRTCGSCTINDTCVENFEEGIQKIRHRCSELLTDCWWGGRYFKCCDEFHPIETEYGVCYVFNSAILGNNSILTVNRKVGLIDLVFTAIELVTVRIHAPDDVLSAAFENILGDLASLPLVTEFEAILKVEQTVNDVSVSSLSGTMRGCLLKDDVPPYSGWPFNRYTYSGCLLFCRALAQFNSCNCTHHFMANIAKIPACTIKGLSCLYQNRDELLKYECNCPMACDETIYKIVHLFHNRVSGNLSPELMKRGSRARVRFAQLPSLRVRRLAIRDTLGLVVDIGGVGGVFFGASLLSIIELIYLFCIRWNKY</sequence>
<keyword evidence="5 12" id="KW-0812">Transmembrane</keyword>
<evidence type="ECO:0000256" key="9">
    <source>
        <dbReference type="ARBA" id="ARBA00023136"/>
    </source>
</evidence>
<dbReference type="PANTHER" id="PTHR11690">
    <property type="entry name" value="AMILORIDE-SENSITIVE SODIUM CHANNEL-RELATED"/>
    <property type="match status" value="1"/>
</dbReference>
<evidence type="ECO:0000256" key="11">
    <source>
        <dbReference type="ARBA" id="ARBA00023303"/>
    </source>
</evidence>
<organism evidence="14 15">
    <name type="scientific">Euphydryas editha</name>
    <name type="common">Edith's checkerspot</name>
    <dbReference type="NCBI Taxonomy" id="104508"/>
    <lineage>
        <taxon>Eukaryota</taxon>
        <taxon>Metazoa</taxon>
        <taxon>Ecdysozoa</taxon>
        <taxon>Arthropoda</taxon>
        <taxon>Hexapoda</taxon>
        <taxon>Insecta</taxon>
        <taxon>Pterygota</taxon>
        <taxon>Neoptera</taxon>
        <taxon>Endopterygota</taxon>
        <taxon>Lepidoptera</taxon>
        <taxon>Glossata</taxon>
        <taxon>Ditrysia</taxon>
        <taxon>Papilionoidea</taxon>
        <taxon>Nymphalidae</taxon>
        <taxon>Nymphalinae</taxon>
        <taxon>Euphydryas</taxon>
    </lineage>
</organism>
<proteinExistence type="inferred from homology"/>
<name>A0AAU9TF00_EUPED</name>
<evidence type="ECO:0000256" key="7">
    <source>
        <dbReference type="ARBA" id="ARBA00023053"/>
    </source>
</evidence>
<evidence type="ECO:0000256" key="13">
    <source>
        <dbReference type="SAM" id="Phobius"/>
    </source>
</evidence>
<keyword evidence="4 12" id="KW-0894">Sodium channel</keyword>
<dbReference type="Gene3D" id="1.10.287.820">
    <property type="entry name" value="Acid-sensing ion channel domain"/>
    <property type="match status" value="1"/>
</dbReference>
<evidence type="ECO:0000256" key="5">
    <source>
        <dbReference type="ARBA" id="ARBA00022692"/>
    </source>
</evidence>
<evidence type="ECO:0000256" key="10">
    <source>
        <dbReference type="ARBA" id="ARBA00023201"/>
    </source>
</evidence>
<evidence type="ECO:0000256" key="2">
    <source>
        <dbReference type="ARBA" id="ARBA00007193"/>
    </source>
</evidence>
<dbReference type="AlphaFoldDB" id="A0AAU9TF00"/>
<evidence type="ECO:0000256" key="1">
    <source>
        <dbReference type="ARBA" id="ARBA00004141"/>
    </source>
</evidence>
<comment type="similarity">
    <text evidence="2 12">Belongs to the amiloride-sensitive sodium channel (TC 1.A.6) family.</text>
</comment>
<comment type="subcellular location">
    <subcellularLocation>
        <location evidence="1">Membrane</location>
        <topology evidence="1">Multi-pass membrane protein</topology>
    </subcellularLocation>
</comment>
<gene>
    <name evidence="14" type="ORF">EEDITHA_LOCUS1791</name>
</gene>
<keyword evidence="10 12" id="KW-0739">Sodium transport</keyword>